<feature type="transmembrane region" description="Helical" evidence="10">
    <location>
        <begin position="182"/>
        <end position="200"/>
    </location>
</feature>
<evidence type="ECO:0000256" key="10">
    <source>
        <dbReference type="SAM" id="Phobius"/>
    </source>
</evidence>
<evidence type="ECO:0000256" key="6">
    <source>
        <dbReference type="ARBA" id="ARBA00022989"/>
    </source>
</evidence>
<evidence type="ECO:0000256" key="7">
    <source>
        <dbReference type="ARBA" id="ARBA00023136"/>
    </source>
</evidence>
<name>A0ABU3HEM3_9BACL</name>
<dbReference type="PANTHER" id="PTHR13285">
    <property type="entry name" value="ACYLTRANSFERASE"/>
    <property type="match status" value="1"/>
</dbReference>
<reference evidence="11 12" key="1">
    <citation type="submission" date="2023-07" db="EMBL/GenBank/DDBJ databases">
        <title>Genomic Encyclopedia of Type Strains, Phase IV (KMG-IV): sequencing the most valuable type-strain genomes for metagenomic binning, comparative biology and taxonomic classification.</title>
        <authorList>
            <person name="Goeker M."/>
        </authorList>
    </citation>
    <scope>NUCLEOTIDE SEQUENCE [LARGE SCALE GENOMIC DNA]</scope>
    <source>
        <strain evidence="11 12">T98</strain>
    </source>
</reference>
<feature type="transmembrane region" description="Helical" evidence="10">
    <location>
        <begin position="350"/>
        <end position="370"/>
    </location>
</feature>
<gene>
    <name evidence="11" type="ORF">J2Z22_004506</name>
</gene>
<proteinExistence type="inferred from homology"/>
<protein>
    <submittedName>
        <fullName evidence="11">D-alanyl-lipoteichoic acid acyltransferase DltB (MBOAT superfamily)</fullName>
    </submittedName>
</protein>
<comment type="similarity">
    <text evidence="2 9">Belongs to the membrane-bound acyltransferase family.</text>
</comment>
<dbReference type="InterPro" id="IPR024194">
    <property type="entry name" value="Ac/AlaTfrase_AlgI/DltB"/>
</dbReference>
<dbReference type="GO" id="GO:0016746">
    <property type="term" value="F:acyltransferase activity"/>
    <property type="evidence" value="ECO:0007669"/>
    <property type="project" value="UniProtKB-KW"/>
</dbReference>
<keyword evidence="6 10" id="KW-1133">Transmembrane helix</keyword>
<dbReference type="EMBL" id="JAUSUY010000029">
    <property type="protein sequence ID" value="MDT3428911.1"/>
    <property type="molecule type" value="Genomic_DNA"/>
</dbReference>
<feature type="transmembrane region" description="Helical" evidence="10">
    <location>
        <begin position="6"/>
        <end position="23"/>
    </location>
</feature>
<feature type="transmembrane region" description="Helical" evidence="10">
    <location>
        <begin position="114"/>
        <end position="135"/>
    </location>
</feature>
<dbReference type="PIRSF" id="PIRSF500217">
    <property type="entry name" value="AlgI"/>
    <property type="match status" value="1"/>
</dbReference>
<dbReference type="InterPro" id="IPR028362">
    <property type="entry name" value="AlgI"/>
</dbReference>
<feature type="transmembrane region" description="Helical" evidence="10">
    <location>
        <begin position="309"/>
        <end position="330"/>
    </location>
</feature>
<keyword evidence="5 10" id="KW-0812">Transmembrane</keyword>
<accession>A0ABU3HEM3</accession>
<dbReference type="PANTHER" id="PTHR13285:SF23">
    <property type="entry name" value="TEICHOIC ACID D-ALANYLTRANSFERASE"/>
    <property type="match status" value="1"/>
</dbReference>
<evidence type="ECO:0000313" key="11">
    <source>
        <dbReference type="EMBL" id="MDT3428911.1"/>
    </source>
</evidence>
<feature type="transmembrane region" description="Helical" evidence="10">
    <location>
        <begin position="147"/>
        <end position="167"/>
    </location>
</feature>
<dbReference type="Pfam" id="PF03062">
    <property type="entry name" value="MBOAT"/>
    <property type="match status" value="1"/>
</dbReference>
<keyword evidence="8 9" id="KW-0012">Acyltransferase</keyword>
<feature type="transmembrane region" description="Helical" evidence="10">
    <location>
        <begin position="53"/>
        <end position="70"/>
    </location>
</feature>
<feature type="transmembrane region" description="Helical" evidence="10">
    <location>
        <begin position="433"/>
        <end position="456"/>
    </location>
</feature>
<dbReference type="RefSeq" id="WP_025700848.1">
    <property type="nucleotide sequence ID" value="NZ_JAUSUY010000029.1"/>
</dbReference>
<feature type="transmembrane region" description="Helical" evidence="10">
    <location>
        <begin position="77"/>
        <end position="94"/>
    </location>
</feature>
<dbReference type="InterPro" id="IPR004299">
    <property type="entry name" value="MBOAT_fam"/>
</dbReference>
<organism evidence="11 12">
    <name type="scientific">Paenibacillus forsythiae</name>
    <dbReference type="NCBI Taxonomy" id="365616"/>
    <lineage>
        <taxon>Bacteria</taxon>
        <taxon>Bacillati</taxon>
        <taxon>Bacillota</taxon>
        <taxon>Bacilli</taxon>
        <taxon>Bacillales</taxon>
        <taxon>Paenibacillaceae</taxon>
        <taxon>Paenibacillus</taxon>
    </lineage>
</organism>
<feature type="transmembrane region" description="Helical" evidence="10">
    <location>
        <begin position="391"/>
        <end position="413"/>
    </location>
</feature>
<evidence type="ECO:0000313" key="12">
    <source>
        <dbReference type="Proteomes" id="UP001248709"/>
    </source>
</evidence>
<dbReference type="InterPro" id="IPR051085">
    <property type="entry name" value="MB_O-acyltransferase"/>
</dbReference>
<evidence type="ECO:0000256" key="1">
    <source>
        <dbReference type="ARBA" id="ARBA00004651"/>
    </source>
</evidence>
<evidence type="ECO:0000256" key="2">
    <source>
        <dbReference type="ARBA" id="ARBA00010323"/>
    </source>
</evidence>
<dbReference type="PIRSF" id="PIRSF016636">
    <property type="entry name" value="AlgI_DltB"/>
    <property type="match status" value="1"/>
</dbReference>
<evidence type="ECO:0000256" key="3">
    <source>
        <dbReference type="ARBA" id="ARBA00022475"/>
    </source>
</evidence>
<sequence length="458" mass="53142">MLFNSYPFIFAFLPAVLLIYFIFVKYRCFFTAKLWLALSSLFFYGWWNLKYIPLILLSILFNYIVGRRLLSAISFRKLLLFFGISANVLLLGYYKYAGFLIDNWNGLTGSNLPALHLLLPLGISFFTFTQIAYLVDAYRRQVQEYSMINYVLFVTFFPHLIAGPILHHKDMMPQFERLRNKVWNWNNVMSGSLLFCIGLSKKMLIADTLAGYAGSGFANAAQFMDSWIAALSYTFQIYYDFSGYTDMAIGIALLFNIRLPQNFNSPYRATSIQDFWRRWHITLSQFLRDYIYIPLGGGRRGFWTAIRNVLITFIIGGIWHGASWMFIIWGLLHGGGQAVERIWKRWGKPLPAQLCWLITFLFINMTWVFFRADNISQATRLLRGMAGMNGLGLSRLTGLAPVIPILAVLLLVMRVSPNLTWTLSKLRPNWKTALLMALMFMISLLFFNRITEFLYFNF</sequence>
<comment type="caution">
    <text evidence="11">The sequence shown here is derived from an EMBL/GenBank/DDBJ whole genome shotgun (WGS) entry which is preliminary data.</text>
</comment>
<comment type="subcellular location">
    <subcellularLocation>
        <location evidence="1">Cell membrane</location>
        <topology evidence="1">Multi-pass membrane protein</topology>
    </subcellularLocation>
</comment>
<keyword evidence="7 9" id="KW-0472">Membrane</keyword>
<evidence type="ECO:0000256" key="4">
    <source>
        <dbReference type="ARBA" id="ARBA00022679"/>
    </source>
</evidence>
<keyword evidence="4 9" id="KW-0808">Transferase</keyword>
<evidence type="ECO:0000256" key="5">
    <source>
        <dbReference type="ARBA" id="ARBA00022692"/>
    </source>
</evidence>
<keyword evidence="3 9" id="KW-1003">Cell membrane</keyword>
<evidence type="ECO:0000256" key="8">
    <source>
        <dbReference type="ARBA" id="ARBA00023315"/>
    </source>
</evidence>
<dbReference type="Proteomes" id="UP001248709">
    <property type="component" value="Unassembled WGS sequence"/>
</dbReference>
<keyword evidence="12" id="KW-1185">Reference proteome</keyword>
<evidence type="ECO:0000256" key="9">
    <source>
        <dbReference type="PIRNR" id="PIRNR016636"/>
    </source>
</evidence>